<evidence type="ECO:0000313" key="3">
    <source>
        <dbReference type="Proteomes" id="UP000275945"/>
    </source>
</evidence>
<organism evidence="2 3">
    <name type="scientific">Bacillus phage vB_BpsS-36</name>
    <dbReference type="NCBI Taxonomy" id="2419622"/>
    <lineage>
        <taxon>Viruses</taxon>
        <taxon>Duplodnaviria</taxon>
        <taxon>Heunggongvirae</taxon>
        <taxon>Uroviricota</taxon>
        <taxon>Caudoviricetes</taxon>
        <taxon>Ehrlichviridae</taxon>
        <taxon>Nairobivirus</taxon>
        <taxon>Nairobivirus nv36</taxon>
    </lineage>
</organism>
<dbReference type="Proteomes" id="UP000275945">
    <property type="component" value="Segment"/>
</dbReference>
<evidence type="ECO:0000256" key="1">
    <source>
        <dbReference type="SAM" id="Phobius"/>
    </source>
</evidence>
<name>A0A3G3BX47_9CAUD</name>
<dbReference type="EMBL" id="MH884513">
    <property type="protein sequence ID" value="AYP68750.1"/>
    <property type="molecule type" value="Genomic_DNA"/>
</dbReference>
<reference evidence="2 3" key="1">
    <citation type="submission" date="2018-09" db="EMBL/GenBank/DDBJ databases">
        <title>Comparative Genomic Analysis of Eight Novel Haloalkaliphilic Bacteriophages from Lake Elmenteita, Kenya.</title>
        <authorList>
            <person name="Akhwale J.K."/>
        </authorList>
    </citation>
    <scope>NUCLEOTIDE SEQUENCE [LARGE SCALE GENOMIC DNA]</scope>
</reference>
<sequence>MILAVWEAIKIIFMIWVLILGAPVIYGELKYAYEEWKK</sequence>
<keyword evidence="1" id="KW-1133">Transmembrane helix</keyword>
<gene>
    <name evidence="2" type="ORF">BpsS36_00044</name>
</gene>
<proteinExistence type="predicted"/>
<keyword evidence="1" id="KW-0472">Membrane</keyword>
<feature type="transmembrane region" description="Helical" evidence="1">
    <location>
        <begin position="6"/>
        <end position="29"/>
    </location>
</feature>
<protein>
    <submittedName>
        <fullName evidence="2">Uncharacterized protein</fullName>
    </submittedName>
</protein>
<keyword evidence="3" id="KW-1185">Reference proteome</keyword>
<accession>A0A3G3BX47</accession>
<keyword evidence="1" id="KW-0812">Transmembrane</keyword>
<evidence type="ECO:0000313" key="2">
    <source>
        <dbReference type="EMBL" id="AYP68750.1"/>
    </source>
</evidence>